<reference evidence="2" key="1">
    <citation type="journal article" date="2020" name="Stud. Mycol.">
        <title>101 Dothideomycetes genomes: a test case for predicting lifestyles and emergence of pathogens.</title>
        <authorList>
            <person name="Haridas S."/>
            <person name="Albert R."/>
            <person name="Binder M."/>
            <person name="Bloem J."/>
            <person name="Labutti K."/>
            <person name="Salamov A."/>
            <person name="Andreopoulos B."/>
            <person name="Baker S."/>
            <person name="Barry K."/>
            <person name="Bills G."/>
            <person name="Bluhm B."/>
            <person name="Cannon C."/>
            <person name="Castanera R."/>
            <person name="Culley D."/>
            <person name="Daum C."/>
            <person name="Ezra D."/>
            <person name="Gonzalez J."/>
            <person name="Henrissat B."/>
            <person name="Kuo A."/>
            <person name="Liang C."/>
            <person name="Lipzen A."/>
            <person name="Lutzoni F."/>
            <person name="Magnuson J."/>
            <person name="Mondo S."/>
            <person name="Nolan M."/>
            <person name="Ohm R."/>
            <person name="Pangilinan J."/>
            <person name="Park H.-J."/>
            <person name="Ramirez L."/>
            <person name="Alfaro M."/>
            <person name="Sun H."/>
            <person name="Tritt A."/>
            <person name="Yoshinaga Y."/>
            <person name="Zwiers L.-H."/>
            <person name="Turgeon B."/>
            <person name="Goodwin S."/>
            <person name="Spatafora J."/>
            <person name="Crous P."/>
            <person name="Grigoriev I."/>
        </authorList>
    </citation>
    <scope>NUCLEOTIDE SEQUENCE</scope>
    <source>
        <strain evidence="2">CBS 121167</strain>
    </source>
</reference>
<dbReference type="GeneID" id="54301464"/>
<evidence type="ECO:0000313" key="2">
    <source>
        <dbReference type="EMBL" id="KAF2144434.1"/>
    </source>
</evidence>
<dbReference type="Proteomes" id="UP000799438">
    <property type="component" value="Unassembled WGS sequence"/>
</dbReference>
<gene>
    <name evidence="2" type="ORF">K452DRAFT_316431</name>
</gene>
<proteinExistence type="predicted"/>
<dbReference type="PANTHER" id="PTHR38790">
    <property type="entry name" value="2EXR DOMAIN-CONTAINING PROTEIN-RELATED"/>
    <property type="match status" value="1"/>
</dbReference>
<feature type="domain" description="DUF7730" evidence="1">
    <location>
        <begin position="63"/>
        <end position="184"/>
    </location>
</feature>
<dbReference type="RefSeq" id="XP_033400146.1">
    <property type="nucleotide sequence ID" value="XM_033543967.1"/>
</dbReference>
<dbReference type="OrthoDB" id="5397846at2759"/>
<dbReference type="InterPro" id="IPR056632">
    <property type="entry name" value="DUF7730"/>
</dbReference>
<sequence length="312" mass="35706">MSATISPTRASKRKRAAVNYREVDDNIDDNVYDSDWPVKGKPLKRNKKTASNKPLPKRKIFPFLKLPRELKDMIYEHVLRDSEGINLVNKTKQYRRTVQRVHNFDEYRKLLQRKQRLQKHRHCCGSRRLHQLPSETEGVKPLALQLLVTCRQIHDEALPILYGSNAFTFENMPALFHFLANTSTRNRALLKDLTVCSFFQTSAQKAMNPPAFALLATGALNLNRLFFDCLVALPKRADKAAIRLYRDAYHWLEAVGAAKGRSDAAVDVVAVSDVNYLITDAGDREKEVQSFKDTLGKLLRGDKLTKRQLSRS</sequence>
<keyword evidence="3" id="KW-1185">Reference proteome</keyword>
<evidence type="ECO:0000313" key="3">
    <source>
        <dbReference type="Proteomes" id="UP000799438"/>
    </source>
</evidence>
<protein>
    <recommendedName>
        <fullName evidence="1">DUF7730 domain-containing protein</fullName>
    </recommendedName>
</protein>
<evidence type="ECO:0000259" key="1">
    <source>
        <dbReference type="Pfam" id="PF24864"/>
    </source>
</evidence>
<organism evidence="2 3">
    <name type="scientific">Aplosporella prunicola CBS 121167</name>
    <dbReference type="NCBI Taxonomy" id="1176127"/>
    <lineage>
        <taxon>Eukaryota</taxon>
        <taxon>Fungi</taxon>
        <taxon>Dikarya</taxon>
        <taxon>Ascomycota</taxon>
        <taxon>Pezizomycotina</taxon>
        <taxon>Dothideomycetes</taxon>
        <taxon>Dothideomycetes incertae sedis</taxon>
        <taxon>Botryosphaeriales</taxon>
        <taxon>Aplosporellaceae</taxon>
        <taxon>Aplosporella</taxon>
    </lineage>
</organism>
<name>A0A6A6BMC2_9PEZI</name>
<accession>A0A6A6BMC2</accession>
<dbReference type="AlphaFoldDB" id="A0A6A6BMC2"/>
<dbReference type="Pfam" id="PF24864">
    <property type="entry name" value="DUF7730"/>
    <property type="match status" value="1"/>
</dbReference>
<dbReference type="EMBL" id="ML995479">
    <property type="protein sequence ID" value="KAF2144434.1"/>
    <property type="molecule type" value="Genomic_DNA"/>
</dbReference>